<feature type="transmembrane region" description="Helical" evidence="1">
    <location>
        <begin position="87"/>
        <end position="108"/>
    </location>
</feature>
<keyword evidence="1" id="KW-0472">Membrane</keyword>
<keyword evidence="3" id="KW-1185">Reference proteome</keyword>
<accession>A0ABN2TQQ6</accession>
<evidence type="ECO:0000313" key="3">
    <source>
        <dbReference type="Proteomes" id="UP001500755"/>
    </source>
</evidence>
<reference evidence="2 3" key="1">
    <citation type="journal article" date="2019" name="Int. J. Syst. Evol. Microbiol.">
        <title>The Global Catalogue of Microorganisms (GCM) 10K type strain sequencing project: providing services to taxonomists for standard genome sequencing and annotation.</title>
        <authorList>
            <consortium name="The Broad Institute Genomics Platform"/>
            <consortium name="The Broad Institute Genome Sequencing Center for Infectious Disease"/>
            <person name="Wu L."/>
            <person name="Ma J."/>
        </authorList>
    </citation>
    <scope>NUCLEOTIDE SEQUENCE [LARGE SCALE GENOMIC DNA]</scope>
    <source>
        <strain evidence="2 3">JCM 14546</strain>
    </source>
</reference>
<comment type="caution">
    <text evidence="2">The sequence shown here is derived from an EMBL/GenBank/DDBJ whole genome shotgun (WGS) entry which is preliminary data.</text>
</comment>
<proteinExistence type="predicted"/>
<dbReference type="Proteomes" id="UP001500755">
    <property type="component" value="Unassembled WGS sequence"/>
</dbReference>
<gene>
    <name evidence="2" type="ORF">GCM10009755_29680</name>
</gene>
<protein>
    <recommendedName>
        <fullName evidence="4">DUF3017 domain-containing protein</fullName>
    </recommendedName>
</protein>
<evidence type="ECO:0008006" key="4">
    <source>
        <dbReference type="Google" id="ProtNLM"/>
    </source>
</evidence>
<feature type="transmembrane region" description="Helical" evidence="1">
    <location>
        <begin position="34"/>
        <end position="51"/>
    </location>
</feature>
<evidence type="ECO:0000256" key="1">
    <source>
        <dbReference type="SAM" id="Phobius"/>
    </source>
</evidence>
<keyword evidence="1" id="KW-0812">Transmembrane</keyword>
<dbReference type="RefSeq" id="WP_344311011.1">
    <property type="nucleotide sequence ID" value="NZ_BAAANO010000043.1"/>
</dbReference>
<evidence type="ECO:0000313" key="2">
    <source>
        <dbReference type="EMBL" id="GAA2016066.1"/>
    </source>
</evidence>
<name>A0ABN2TQQ6_9MICO</name>
<sequence length="110" mass="12466">MGEPVRRVSRGRGPISKRWIYWKRRFSNPTRRDWLLLVCLLWIAGATAVSFHDFRGAAMLLAACPLVLAVVRMLPRPWRDVWVNRRPMTDVLTMLVAAGSLAVLAVVVPS</sequence>
<keyword evidence="1" id="KW-1133">Transmembrane helix</keyword>
<organism evidence="2 3">
    <name type="scientific">Brevibacterium samyangense</name>
    <dbReference type="NCBI Taxonomy" id="366888"/>
    <lineage>
        <taxon>Bacteria</taxon>
        <taxon>Bacillati</taxon>
        <taxon>Actinomycetota</taxon>
        <taxon>Actinomycetes</taxon>
        <taxon>Micrococcales</taxon>
        <taxon>Brevibacteriaceae</taxon>
        <taxon>Brevibacterium</taxon>
    </lineage>
</organism>
<dbReference type="EMBL" id="BAAANO010000043">
    <property type="protein sequence ID" value="GAA2016066.1"/>
    <property type="molecule type" value="Genomic_DNA"/>
</dbReference>
<feature type="transmembrane region" description="Helical" evidence="1">
    <location>
        <begin position="57"/>
        <end position="75"/>
    </location>
</feature>